<comment type="subcellular location">
    <subcellularLocation>
        <location evidence="1">Membrane</location>
        <topology evidence="1">Multi-pass membrane protein</topology>
    </subcellularLocation>
</comment>
<dbReference type="eggNOG" id="KOG0498">
    <property type="taxonomic scope" value="Eukaryota"/>
</dbReference>
<keyword evidence="11" id="KW-0472">Membrane</keyword>
<evidence type="ECO:0000259" key="13">
    <source>
        <dbReference type="PROSITE" id="PS50042"/>
    </source>
</evidence>
<keyword evidence="5" id="KW-0812">Transmembrane</keyword>
<keyword evidence="16" id="KW-1185">Reference proteome</keyword>
<dbReference type="Pfam" id="PF11834">
    <property type="entry name" value="KHA"/>
    <property type="match status" value="1"/>
</dbReference>
<evidence type="ECO:0000256" key="5">
    <source>
        <dbReference type="ARBA" id="ARBA00022692"/>
    </source>
</evidence>
<dbReference type="AlphaFoldDB" id="V4LIZ8"/>
<protein>
    <recommendedName>
        <fullName evidence="17">Cyclic nucleotide-binding domain-containing protein</fullName>
    </recommendedName>
</protein>
<dbReference type="GO" id="GO:0034702">
    <property type="term" value="C:monoatomic ion channel complex"/>
    <property type="evidence" value="ECO:0007669"/>
    <property type="project" value="UniProtKB-KW"/>
</dbReference>
<accession>V4LIZ8</accession>
<evidence type="ECO:0008006" key="17">
    <source>
        <dbReference type="Google" id="ProtNLM"/>
    </source>
</evidence>
<dbReference type="Gene3D" id="2.60.120.10">
    <property type="entry name" value="Jelly Rolls"/>
    <property type="match status" value="1"/>
</dbReference>
<evidence type="ECO:0000256" key="10">
    <source>
        <dbReference type="ARBA" id="ARBA00023065"/>
    </source>
</evidence>
<feature type="domain" description="Cyclic nucleotide-binding" evidence="13">
    <location>
        <begin position="45"/>
        <end position="173"/>
    </location>
</feature>
<evidence type="ECO:0000256" key="9">
    <source>
        <dbReference type="ARBA" id="ARBA00022989"/>
    </source>
</evidence>
<dbReference type="Proteomes" id="UP000030689">
    <property type="component" value="Unassembled WGS sequence"/>
</dbReference>
<proteinExistence type="inferred from homology"/>
<keyword evidence="3" id="KW-0813">Transport</keyword>
<dbReference type="GO" id="GO:0005249">
    <property type="term" value="F:voltage-gated potassium channel activity"/>
    <property type="evidence" value="ECO:0007669"/>
    <property type="project" value="InterPro"/>
</dbReference>
<keyword evidence="9" id="KW-1133">Transmembrane helix</keyword>
<dbReference type="PANTHER" id="PTHR45743:SF58">
    <property type="entry name" value="POTASSIUM CHANNEL KAT1"/>
    <property type="match status" value="1"/>
</dbReference>
<keyword evidence="4" id="KW-0633">Potassium transport</keyword>
<dbReference type="SUPFAM" id="SSF51206">
    <property type="entry name" value="cAMP-binding domain-like"/>
    <property type="match status" value="1"/>
</dbReference>
<dbReference type="PROSITE" id="PS51490">
    <property type="entry name" value="KHA"/>
    <property type="match status" value="1"/>
</dbReference>
<dbReference type="InterPro" id="IPR000595">
    <property type="entry name" value="cNMP-bd_dom"/>
</dbReference>
<dbReference type="STRING" id="72664.V4LIZ8"/>
<evidence type="ECO:0000259" key="14">
    <source>
        <dbReference type="PROSITE" id="PS51490"/>
    </source>
</evidence>
<dbReference type="PROSITE" id="PS50042">
    <property type="entry name" value="CNMP_BINDING_3"/>
    <property type="match status" value="1"/>
</dbReference>
<dbReference type="Gramene" id="ESQ39768">
    <property type="protein sequence ID" value="ESQ39768"/>
    <property type="gene ID" value="EUTSA_v10001169mg"/>
</dbReference>
<evidence type="ECO:0000313" key="15">
    <source>
        <dbReference type="EMBL" id="ESQ39768.1"/>
    </source>
</evidence>
<dbReference type="FunFam" id="2.60.120.10:FF:000074">
    <property type="entry name" value="Potassium channel KAT2"/>
    <property type="match status" value="1"/>
</dbReference>
<evidence type="ECO:0000256" key="8">
    <source>
        <dbReference type="ARBA" id="ARBA00022958"/>
    </source>
</evidence>
<keyword evidence="10" id="KW-0406">Ion transport</keyword>
<keyword evidence="12" id="KW-0407">Ion channel</keyword>
<evidence type="ECO:0000256" key="4">
    <source>
        <dbReference type="ARBA" id="ARBA00022538"/>
    </source>
</evidence>
<dbReference type="SMART" id="SM00100">
    <property type="entry name" value="cNMP"/>
    <property type="match status" value="1"/>
</dbReference>
<dbReference type="InterPro" id="IPR045319">
    <property type="entry name" value="KAT/AKT"/>
</dbReference>
<organism evidence="15 16">
    <name type="scientific">Eutrema salsugineum</name>
    <name type="common">Saltwater cress</name>
    <name type="synonym">Sisymbrium salsugineum</name>
    <dbReference type="NCBI Taxonomy" id="72664"/>
    <lineage>
        <taxon>Eukaryota</taxon>
        <taxon>Viridiplantae</taxon>
        <taxon>Streptophyta</taxon>
        <taxon>Embryophyta</taxon>
        <taxon>Tracheophyta</taxon>
        <taxon>Spermatophyta</taxon>
        <taxon>Magnoliopsida</taxon>
        <taxon>eudicotyledons</taxon>
        <taxon>Gunneridae</taxon>
        <taxon>Pentapetalae</taxon>
        <taxon>rosids</taxon>
        <taxon>malvids</taxon>
        <taxon>Brassicales</taxon>
        <taxon>Brassicaceae</taxon>
        <taxon>Eutremeae</taxon>
        <taxon>Eutrema</taxon>
    </lineage>
</organism>
<keyword evidence="6" id="KW-0631">Potassium channel</keyword>
<evidence type="ECO:0000256" key="2">
    <source>
        <dbReference type="ARBA" id="ARBA00007929"/>
    </source>
</evidence>
<gene>
    <name evidence="15" type="ORF">EUTSA_v10001169mg</name>
</gene>
<keyword evidence="7" id="KW-0851">Voltage-gated channel</keyword>
<evidence type="ECO:0000256" key="11">
    <source>
        <dbReference type="ARBA" id="ARBA00023136"/>
    </source>
</evidence>
<dbReference type="InterPro" id="IPR014710">
    <property type="entry name" value="RmlC-like_jellyroll"/>
</dbReference>
<keyword evidence="8" id="KW-0630">Potassium</keyword>
<dbReference type="InterPro" id="IPR018490">
    <property type="entry name" value="cNMP-bd_dom_sf"/>
</dbReference>
<dbReference type="InterPro" id="IPR021789">
    <property type="entry name" value="KHA_dom"/>
</dbReference>
<sequence>MLSHICLKFKTEGLKQQETLNNLPKAIRSSIANYLFLPIVQNIYLFQGVSRDFLFQLVSDIDAEHFPPKEDIILQNEAPTDLYIFVSRAVLLTLCNLLQDFTACVDGHDQIQGKAVIGNTFGEIRVLCYRPQPFTVRITELSQILRISKTFLMSAMHAHSKDGRVIMKNLFMKPKGQQSIAIEGTNNDQENRDFQRMGWEEWRMESRKDGKKGALMDAIHRGDTDMSEKATGGISNSETKERSYNYDSDQYCSSSIQIMPCKRKGKRVTIHMLSQDQKDLSQRQNGKLILLPSSIEELLRLAMYNRPKIGECNFTKTTNAEKAEIDDLDVIWDGDDLFFSSNSSLSPTNAAFAVGND</sequence>
<evidence type="ECO:0000256" key="3">
    <source>
        <dbReference type="ARBA" id="ARBA00022448"/>
    </source>
</evidence>
<evidence type="ECO:0000256" key="1">
    <source>
        <dbReference type="ARBA" id="ARBA00004141"/>
    </source>
</evidence>
<evidence type="ECO:0000256" key="12">
    <source>
        <dbReference type="ARBA" id="ARBA00023303"/>
    </source>
</evidence>
<dbReference type="PANTHER" id="PTHR45743">
    <property type="entry name" value="POTASSIUM CHANNEL AKT1"/>
    <property type="match status" value="1"/>
</dbReference>
<feature type="domain" description="KHA" evidence="14">
    <location>
        <begin position="267"/>
        <end position="357"/>
    </location>
</feature>
<dbReference type="KEGG" id="eus:EUTSA_v10001169mg"/>
<evidence type="ECO:0000313" key="16">
    <source>
        <dbReference type="Proteomes" id="UP000030689"/>
    </source>
</evidence>
<reference evidence="15 16" key="1">
    <citation type="journal article" date="2013" name="Front. Plant Sci.">
        <title>The Reference Genome of the Halophytic Plant Eutrema salsugineum.</title>
        <authorList>
            <person name="Yang R."/>
            <person name="Jarvis D.E."/>
            <person name="Chen H."/>
            <person name="Beilstein M.A."/>
            <person name="Grimwood J."/>
            <person name="Jenkins J."/>
            <person name="Shu S."/>
            <person name="Prochnik S."/>
            <person name="Xin M."/>
            <person name="Ma C."/>
            <person name="Schmutz J."/>
            <person name="Wing R.A."/>
            <person name="Mitchell-Olds T."/>
            <person name="Schumaker K.S."/>
            <person name="Wang X."/>
        </authorList>
    </citation>
    <scope>NUCLEOTIDE SEQUENCE [LARGE SCALE GENOMIC DNA]</scope>
</reference>
<comment type="similarity">
    <text evidence="2">Belongs to the potassium channel family. Plant (TC 1.A.1.4) subfamily.</text>
</comment>
<evidence type="ECO:0000256" key="7">
    <source>
        <dbReference type="ARBA" id="ARBA00022882"/>
    </source>
</evidence>
<dbReference type="CDD" id="cd00038">
    <property type="entry name" value="CAP_ED"/>
    <property type="match status" value="1"/>
</dbReference>
<name>V4LIZ8_EUTSA</name>
<evidence type="ECO:0000256" key="6">
    <source>
        <dbReference type="ARBA" id="ARBA00022826"/>
    </source>
</evidence>
<dbReference type="EMBL" id="KI517465">
    <property type="protein sequence ID" value="ESQ39768.1"/>
    <property type="molecule type" value="Genomic_DNA"/>
</dbReference>